<gene>
    <name evidence="3" type="ORF">THSYN_16300</name>
</gene>
<dbReference type="OrthoDB" id="5753300at2"/>
<proteinExistence type="predicted"/>
<dbReference type="SUPFAM" id="SSF52200">
    <property type="entry name" value="Toll/Interleukin receptor TIR domain"/>
    <property type="match status" value="1"/>
</dbReference>
<reference evidence="3 4" key="1">
    <citation type="submission" date="2017-03" db="EMBL/GenBank/DDBJ databases">
        <title>Complete genome sequence of Candidatus 'Thiodictyon syntrophicum' sp. nov. strain Cad16T, a photolithoautotroph purple sulfur bacterium isolated from an alpine meromictic lake.</title>
        <authorList>
            <person name="Luedin S.M."/>
            <person name="Pothier J.F."/>
            <person name="Danza F."/>
            <person name="Storelli N."/>
            <person name="Wittwer M."/>
            <person name="Tonolla M."/>
        </authorList>
    </citation>
    <scope>NUCLEOTIDE SEQUENCE [LARGE SCALE GENOMIC DNA]</scope>
    <source>
        <strain evidence="3 4">Cad16T</strain>
    </source>
</reference>
<dbReference type="GO" id="GO:0007165">
    <property type="term" value="P:signal transduction"/>
    <property type="evidence" value="ECO:0007669"/>
    <property type="project" value="InterPro"/>
</dbReference>
<organism evidence="3 4">
    <name type="scientific">Candidatus Thiodictyon syntrophicum</name>
    <dbReference type="NCBI Taxonomy" id="1166950"/>
    <lineage>
        <taxon>Bacteria</taxon>
        <taxon>Pseudomonadati</taxon>
        <taxon>Pseudomonadota</taxon>
        <taxon>Gammaproteobacteria</taxon>
        <taxon>Chromatiales</taxon>
        <taxon>Chromatiaceae</taxon>
        <taxon>Thiodictyon</taxon>
    </lineage>
</organism>
<name>A0A2K8U9T9_9GAMM</name>
<dbReference type="Gene3D" id="3.40.50.10140">
    <property type="entry name" value="Toll/interleukin-1 receptor homology (TIR) domain"/>
    <property type="match status" value="1"/>
</dbReference>
<accession>A0A2K8U9T9</accession>
<keyword evidence="4" id="KW-1185">Reference proteome</keyword>
<dbReference type="InterPro" id="IPR000157">
    <property type="entry name" value="TIR_dom"/>
</dbReference>
<dbReference type="Pfam" id="PF13676">
    <property type="entry name" value="TIR_2"/>
    <property type="match status" value="1"/>
</dbReference>
<feature type="compositionally biased region" description="Low complexity" evidence="1">
    <location>
        <begin position="136"/>
        <end position="155"/>
    </location>
</feature>
<dbReference type="EMBL" id="CP020370">
    <property type="protein sequence ID" value="AUB82353.1"/>
    <property type="molecule type" value="Genomic_DNA"/>
</dbReference>
<dbReference type="PROSITE" id="PS50104">
    <property type="entry name" value="TIR"/>
    <property type="match status" value="1"/>
</dbReference>
<dbReference type="RefSeq" id="WP_100920086.1">
    <property type="nucleotide sequence ID" value="NZ_CP020370.1"/>
</dbReference>
<dbReference type="Proteomes" id="UP000232638">
    <property type="component" value="Chromosome"/>
</dbReference>
<dbReference type="AlphaFoldDB" id="A0A2K8U9T9"/>
<evidence type="ECO:0000313" key="4">
    <source>
        <dbReference type="Proteomes" id="UP000232638"/>
    </source>
</evidence>
<evidence type="ECO:0000313" key="3">
    <source>
        <dbReference type="EMBL" id="AUB82353.1"/>
    </source>
</evidence>
<sequence>MPSFDCFLSHNSKDKPAVRALKLALEGQGVRCWLDEEQLRPGLPWQSLLEQGIKGAASVAVCVAADGIGPWEDEEMRGALTLAVRDGRPVIPVVLPGAPVQPELPLFLANRTWVDLRGGLDGEDLARLVWGITGRPPASGTGAAPTTAPADGLAADPPPLPSDSVFLDEVFELLYSYPTLILLAQKDRELNGSLAALHERSKEVCGSERALRLAPPQGPEATEAEFFATLGRRAGMQPPPQDAGAFESRLEDRLAAGERLFLLVSGLDSCSEAGRSRLAACLRGLSDFHGEALRVVLVGGEGLAGLKYAQGDLSFLSHAEPRHWPEWNTGDLMDQARHCTPPLDLSAEDALAILTASGGHPRLILDALRLRAKGRPLPECTQALERSSQIEAQFSAIAQDPDQRRDLKEWLARSDLGAFRTWIGNPGLRRLYWLNLLRAEGPAGQERLVWRCPAVVGAGLRVLA</sequence>
<feature type="domain" description="TIR" evidence="2">
    <location>
        <begin position="2"/>
        <end position="120"/>
    </location>
</feature>
<dbReference type="InterPro" id="IPR035897">
    <property type="entry name" value="Toll_tir_struct_dom_sf"/>
</dbReference>
<evidence type="ECO:0000256" key="1">
    <source>
        <dbReference type="SAM" id="MobiDB-lite"/>
    </source>
</evidence>
<evidence type="ECO:0000259" key="2">
    <source>
        <dbReference type="PROSITE" id="PS50104"/>
    </source>
</evidence>
<feature type="region of interest" description="Disordered" evidence="1">
    <location>
        <begin position="136"/>
        <end position="157"/>
    </location>
</feature>
<dbReference type="KEGG" id="tsy:THSYN_16300"/>
<protein>
    <recommendedName>
        <fullName evidence="2">TIR domain-containing protein</fullName>
    </recommendedName>
</protein>